<dbReference type="AlphaFoldDB" id="A0A379C6E2"/>
<proteinExistence type="predicted"/>
<dbReference type="InterPro" id="IPR027271">
    <property type="entry name" value="Acetolactate_synth/TF_NikR_C"/>
</dbReference>
<dbReference type="EMBL" id="UGSZ01000001">
    <property type="protein sequence ID" value="SUB57892.1"/>
    <property type="molecule type" value="Genomic_DNA"/>
</dbReference>
<reference evidence="1 2" key="1">
    <citation type="submission" date="2018-06" db="EMBL/GenBank/DDBJ databases">
        <authorList>
            <consortium name="Pathogen Informatics"/>
            <person name="Doyle S."/>
        </authorList>
    </citation>
    <scope>NUCLEOTIDE SEQUENCE [LARGE SCALE GENOMIC DNA]</scope>
    <source>
        <strain evidence="1 2">NCTC13149</strain>
    </source>
</reference>
<dbReference type="OrthoDB" id="9796135at2"/>
<name>A0A379C6E2_9FIRM</name>
<dbReference type="InterPro" id="IPR045865">
    <property type="entry name" value="ACT-like_dom_sf"/>
</dbReference>
<dbReference type="RefSeq" id="WP_009345823.1">
    <property type="nucleotide sequence ID" value="NZ_CAMUOS010000009.1"/>
</dbReference>
<gene>
    <name evidence="1" type="ORF">NCTC13149_01753</name>
</gene>
<dbReference type="SUPFAM" id="SSF55021">
    <property type="entry name" value="ACT-like"/>
    <property type="match status" value="1"/>
</dbReference>
<dbReference type="InterPro" id="IPR023860">
    <property type="entry name" value="FeFe-hyd_TM1266"/>
</dbReference>
<dbReference type="Proteomes" id="UP000255517">
    <property type="component" value="Unassembled WGS sequence"/>
</dbReference>
<dbReference type="Gene3D" id="3.30.70.1150">
    <property type="entry name" value="ACT-like. Chain A, domain 2"/>
    <property type="match status" value="1"/>
</dbReference>
<dbReference type="NCBIfam" id="TIGR03959">
    <property type="entry name" value="hyd_TM1266"/>
    <property type="match status" value="1"/>
</dbReference>
<dbReference type="STRING" id="1122949.GCA_000378725_01257"/>
<sequence>MTRIAVIAIIVTNPDSVEKLNEELHEFRQFIIGRLGVPYREKNLNIISVALDAPMDTINALNGKIGALPGVSSKTIIQ</sequence>
<accession>A0A379C6E2</accession>
<protein>
    <submittedName>
        <fullName evidence="1">Putative iron-only hydrogenase system regulator</fullName>
    </submittedName>
</protein>
<organism evidence="1 2">
    <name type="scientific">Peptoniphilus lacrimalis</name>
    <dbReference type="NCBI Taxonomy" id="33031"/>
    <lineage>
        <taxon>Bacteria</taxon>
        <taxon>Bacillati</taxon>
        <taxon>Bacillota</taxon>
        <taxon>Tissierellia</taxon>
        <taxon>Tissierellales</taxon>
        <taxon>Peptoniphilaceae</taxon>
        <taxon>Peptoniphilus</taxon>
    </lineage>
</organism>
<evidence type="ECO:0000313" key="2">
    <source>
        <dbReference type="Proteomes" id="UP000255517"/>
    </source>
</evidence>
<evidence type="ECO:0000313" key="1">
    <source>
        <dbReference type="EMBL" id="SUB57892.1"/>
    </source>
</evidence>
<dbReference type="Pfam" id="PF21699">
    <property type="entry name" value="TM1266-like"/>
    <property type="match status" value="1"/>
</dbReference>